<keyword evidence="2 4" id="KW-0694">RNA-binding</keyword>
<comment type="subcellular location">
    <subcellularLocation>
        <location evidence="4">Cytoplasm</location>
    </subcellularLocation>
</comment>
<feature type="region of interest" description="Disordered" evidence="5">
    <location>
        <begin position="99"/>
        <end position="158"/>
    </location>
</feature>
<comment type="function">
    <text evidence="4">RNA chaperone with significant RNA binding, RNA strand exchange and RNA duplexing activities.</text>
</comment>
<comment type="similarity">
    <text evidence="4">Belongs to the ProQ family.</text>
</comment>
<organism evidence="7 8">
    <name type="scientific">Oceanisphaera profunda</name>
    <dbReference type="NCBI Taxonomy" id="1416627"/>
    <lineage>
        <taxon>Bacteria</taxon>
        <taxon>Pseudomonadati</taxon>
        <taxon>Pseudomonadota</taxon>
        <taxon>Gammaproteobacteria</taxon>
        <taxon>Aeromonadales</taxon>
        <taxon>Aeromonadaceae</taxon>
        <taxon>Oceanisphaera</taxon>
    </lineage>
</organism>
<protein>
    <recommendedName>
        <fullName evidence="4">RNA chaperone ProQ</fullName>
    </recommendedName>
</protein>
<dbReference type="OrthoDB" id="8421419at2"/>
<evidence type="ECO:0000313" key="7">
    <source>
        <dbReference type="EMBL" id="ART83826.1"/>
    </source>
</evidence>
<feature type="compositionally biased region" description="Low complexity" evidence="5">
    <location>
        <begin position="142"/>
        <end position="155"/>
    </location>
</feature>
<dbReference type="Pfam" id="PF04352">
    <property type="entry name" value="ProQ"/>
    <property type="match status" value="1"/>
</dbReference>
<evidence type="ECO:0000256" key="4">
    <source>
        <dbReference type="HAMAP-Rule" id="MF_00749"/>
    </source>
</evidence>
<dbReference type="PANTHER" id="PTHR38106">
    <property type="entry name" value="RNA CHAPERONE PROQ"/>
    <property type="match status" value="1"/>
</dbReference>
<feature type="compositionally biased region" description="Basic residues" evidence="5">
    <location>
        <begin position="120"/>
        <end position="129"/>
    </location>
</feature>
<evidence type="ECO:0000259" key="6">
    <source>
        <dbReference type="SMART" id="SM00945"/>
    </source>
</evidence>
<feature type="domain" description="ProQ/FinO" evidence="6">
    <location>
        <begin position="5"/>
        <end position="119"/>
    </location>
</feature>
<dbReference type="NCBIfam" id="NF003434">
    <property type="entry name" value="PRK04950.1"/>
    <property type="match status" value="1"/>
</dbReference>
<dbReference type="InterPro" id="IPR023529">
    <property type="entry name" value="ProQ"/>
</dbReference>
<dbReference type="RefSeq" id="WP_087038503.1">
    <property type="nucleotide sequence ID" value="NZ_CP021377.1"/>
</dbReference>
<dbReference type="GO" id="GO:0010608">
    <property type="term" value="P:post-transcriptional regulation of gene expression"/>
    <property type="evidence" value="ECO:0007669"/>
    <property type="project" value="InterPro"/>
</dbReference>
<evidence type="ECO:0000256" key="5">
    <source>
        <dbReference type="SAM" id="MobiDB-lite"/>
    </source>
</evidence>
<dbReference type="Pfam" id="PF17516">
    <property type="entry name" value="ProQ_C"/>
    <property type="match status" value="1"/>
</dbReference>
<dbReference type="EMBL" id="CP021377">
    <property type="protein sequence ID" value="ART83826.1"/>
    <property type="molecule type" value="Genomic_DNA"/>
</dbReference>
<keyword evidence="8" id="KW-1185">Reference proteome</keyword>
<evidence type="ECO:0000256" key="1">
    <source>
        <dbReference type="ARBA" id="ARBA00022490"/>
    </source>
</evidence>
<dbReference type="GO" id="GO:0033592">
    <property type="term" value="F:RNA strand annealing activity"/>
    <property type="evidence" value="ECO:0007669"/>
    <property type="project" value="UniProtKB-UniRule"/>
</dbReference>
<reference evidence="7 8" key="1">
    <citation type="journal article" date="2014" name="Int. J. Syst. Evol. Microbiol.">
        <title>Oceanisphaera profunda sp. nov., a marine bacterium isolated from deep-sea sediment, and emended description of the genus Oceanisphaera.</title>
        <authorList>
            <person name="Xu Z."/>
            <person name="Zhang X.Y."/>
            <person name="Su H.N."/>
            <person name="Yu Z.C."/>
            <person name="Liu C."/>
            <person name="Li H."/>
            <person name="Chen X.L."/>
            <person name="Song X.Y."/>
            <person name="Xie B.B."/>
            <person name="Qin Q.L."/>
            <person name="Zhou B.C."/>
            <person name="Shi M."/>
            <person name="Huang Y."/>
            <person name="Zhang Y.Z."/>
        </authorList>
    </citation>
    <scope>NUCLEOTIDE SEQUENCE [LARGE SCALE GENOMIC DNA]</scope>
    <source>
        <strain evidence="7 8">SM1222</strain>
    </source>
</reference>
<accession>A0A1Y0D9M4</accession>
<dbReference type="Gene3D" id="1.10.1710.10">
    <property type="entry name" value="ProQ/FinO domain"/>
    <property type="match status" value="1"/>
</dbReference>
<dbReference type="SUPFAM" id="SSF48657">
    <property type="entry name" value="FinO-like"/>
    <property type="match status" value="1"/>
</dbReference>
<dbReference type="SMART" id="SM00945">
    <property type="entry name" value="ProQ"/>
    <property type="match status" value="1"/>
</dbReference>
<evidence type="ECO:0000256" key="3">
    <source>
        <dbReference type="ARBA" id="ARBA00023186"/>
    </source>
</evidence>
<dbReference type="HAMAP" id="MF_00749">
    <property type="entry name" value="ProQ"/>
    <property type="match status" value="1"/>
</dbReference>
<dbReference type="InterPro" id="IPR036442">
    <property type="entry name" value="ProQ/FinO_sf"/>
</dbReference>
<feature type="compositionally biased region" description="Basic and acidic residues" evidence="5">
    <location>
        <begin position="99"/>
        <end position="119"/>
    </location>
</feature>
<dbReference type="KEGG" id="opf:CBP31_15250"/>
<dbReference type="GO" id="GO:0005829">
    <property type="term" value="C:cytosol"/>
    <property type="evidence" value="ECO:0007669"/>
    <property type="project" value="TreeGrafter"/>
</dbReference>
<keyword evidence="3 4" id="KW-0143">Chaperone</keyword>
<sequence>MENSEKLKNSKEVIAYLAERFPQCFIADGEAKPLKIGIFQDLAAQLGEDPKVSKTLLRTALRQYTSSWRYLHGLKAGQTRVGLDGEACGELTEEHVEHAKGALKESKEKVFGARKDKPAAKKAKPKAKTQPKSESKAKLESQPKPAAQPQAKQQPVDPATLKVAQDVRVLLGSSPVAATVKEITRDDVQVELKTGLSLRVKFEHLIL</sequence>
<dbReference type="InterPro" id="IPR035236">
    <property type="entry name" value="ProQ_C"/>
</dbReference>
<proteinExistence type="inferred from homology"/>
<name>A0A1Y0D9M4_9GAMM</name>
<dbReference type="AlphaFoldDB" id="A0A1Y0D9M4"/>
<evidence type="ECO:0000256" key="2">
    <source>
        <dbReference type="ARBA" id="ARBA00022884"/>
    </source>
</evidence>
<keyword evidence="1 4" id="KW-0963">Cytoplasm</keyword>
<dbReference type="InterPro" id="IPR016103">
    <property type="entry name" value="ProQ/FinO"/>
</dbReference>
<dbReference type="PANTHER" id="PTHR38106:SF1">
    <property type="entry name" value="RNA CHAPERONE PROQ"/>
    <property type="match status" value="1"/>
</dbReference>
<dbReference type="GO" id="GO:0034057">
    <property type="term" value="F:RNA strand-exchange activity"/>
    <property type="evidence" value="ECO:0007669"/>
    <property type="project" value="UniProtKB-UniRule"/>
</dbReference>
<feature type="compositionally biased region" description="Basic and acidic residues" evidence="5">
    <location>
        <begin position="131"/>
        <end position="141"/>
    </location>
</feature>
<evidence type="ECO:0000313" key="8">
    <source>
        <dbReference type="Proteomes" id="UP000243937"/>
    </source>
</evidence>
<gene>
    <name evidence="4" type="primary">proQ</name>
    <name evidence="7" type="ORF">CBP31_15250</name>
</gene>
<dbReference type="Proteomes" id="UP000243937">
    <property type="component" value="Chromosome"/>
</dbReference>